<feature type="domain" description="Retrotransposon gag" evidence="2">
    <location>
        <begin position="149"/>
        <end position="242"/>
    </location>
</feature>
<feature type="domain" description="Tf2-1-like SH3-like" evidence="3">
    <location>
        <begin position="715"/>
        <end position="779"/>
    </location>
</feature>
<dbReference type="CDD" id="cd00303">
    <property type="entry name" value="retropepsin_like"/>
    <property type="match status" value="1"/>
</dbReference>
<accession>A0A811SEN7</accession>
<evidence type="ECO:0000256" key="1">
    <source>
        <dbReference type="SAM" id="MobiDB-lite"/>
    </source>
</evidence>
<reference evidence="4" key="1">
    <citation type="submission" date="2020-10" db="EMBL/GenBank/DDBJ databases">
        <authorList>
            <person name="Han B."/>
            <person name="Lu T."/>
            <person name="Zhao Q."/>
            <person name="Huang X."/>
            <person name="Zhao Y."/>
        </authorList>
    </citation>
    <scope>NUCLEOTIDE SEQUENCE</scope>
</reference>
<dbReference type="Pfam" id="PF24626">
    <property type="entry name" value="SH3_Tf2-1"/>
    <property type="match status" value="1"/>
</dbReference>
<evidence type="ECO:0000259" key="3">
    <source>
        <dbReference type="Pfam" id="PF24626"/>
    </source>
</evidence>
<evidence type="ECO:0000313" key="4">
    <source>
        <dbReference type="EMBL" id="CAD6340091.1"/>
    </source>
</evidence>
<evidence type="ECO:0000259" key="2">
    <source>
        <dbReference type="Pfam" id="PF03732"/>
    </source>
</evidence>
<protein>
    <recommendedName>
        <fullName evidence="6">Retrotransposon gag domain-containing protein</fullName>
    </recommendedName>
</protein>
<comment type="caution">
    <text evidence="4">The sequence shown here is derived from an EMBL/GenBank/DDBJ whole genome shotgun (WGS) entry which is preliminary data.</text>
</comment>
<dbReference type="Pfam" id="PF08284">
    <property type="entry name" value="RVP_2"/>
    <property type="match status" value="1"/>
</dbReference>
<feature type="compositionally biased region" description="Pro residues" evidence="1">
    <location>
        <begin position="21"/>
        <end position="36"/>
    </location>
</feature>
<evidence type="ECO:0000313" key="5">
    <source>
        <dbReference type="Proteomes" id="UP000604825"/>
    </source>
</evidence>
<sequence length="862" mass="97701">MGSLFQKTDAAVTRLQQLESVPPPPPPRGPLPPPNPTHGVVTTFDLNHAPGTSARASASPPSEHAYGHCEQGGGILRPRPSNFIQGMTHDPHPPLPDTSCGLKDVANIKSPLPKIEFPKFDGDNPRLWRDRCEMYFDVYAVSAAMKTRFAALNFVGAAALWLQSVERRGRITDWEKFYQLVFQKYDRDQYKNQLRQLDSLQQTGTVAEYQAKFEQLSHGILQYNESYDDTYFVTRFVGGLKEEIRAAIALHRPPDEQEIENARSKIPGKGDANYKPWKVEGKTYQKRLDTPTGPKQGGDKLESLKEFRRANGLCYKCGEKWNHNHKCPPQVPLHVLEELWDTMDQVFDSTDLDEVTPQPTEVVLAVNVDSPPSSRIMKFLAQIGKTQILVLVDSRSVGTFVSQTLIAKLKLPTLTCNQVQDKAADGGLMTCTQYIPELHWYTQKQSFCSQAKVLPLQCFDMILGEDWLEAVSSMWVDWRSKLMRFTYKGQRIELQGLKDDTFHCAEISPRRLQGLFRHQAVVHCIQFQMIQETVPADPDFSGLPQHIASLIKEFSLLFEEPTSLPPKSLLHITEQRITSKLQHKALMKLMDLNFTLHYKKGVSNTAADSLSRCYTDSAVQAVSACVPSWLTKLQEGYLDDPQAQQLLTELSISPDSTNGYSLVDGIIRYRVPDLEEWLKQRQLLNKLIQQQLLRAQQRMKKQADRNRSDRVFEPGEMAYLKLQPHLKSSVAYRTNHKLSFKYYGPFKVLQRVGPTAYKLELPPDSRIHPVVHVSQLKKCIGPLPDATQDLSSISTDPFSEIQPQQVLDRRLQAKGASVVAQVQVQWTSLPAQMATWKRQWIFSTVIQGHQLGDKLSFVGEAM</sequence>
<dbReference type="EMBL" id="CAJGYO010000019">
    <property type="protein sequence ID" value="CAD6340091.1"/>
    <property type="molecule type" value="Genomic_DNA"/>
</dbReference>
<feature type="region of interest" description="Disordered" evidence="1">
    <location>
        <begin position="18"/>
        <end position="72"/>
    </location>
</feature>
<keyword evidence="5" id="KW-1185">Reference proteome</keyword>
<dbReference type="InterPro" id="IPR056924">
    <property type="entry name" value="SH3_Tf2-1"/>
</dbReference>
<dbReference type="Proteomes" id="UP000604825">
    <property type="component" value="Unassembled WGS sequence"/>
</dbReference>
<gene>
    <name evidence="4" type="ORF">NCGR_LOCUS64189</name>
</gene>
<dbReference type="AlphaFoldDB" id="A0A811SEN7"/>
<dbReference type="Pfam" id="PF03732">
    <property type="entry name" value="Retrotrans_gag"/>
    <property type="match status" value="1"/>
</dbReference>
<organism evidence="4 5">
    <name type="scientific">Miscanthus lutarioriparius</name>
    <dbReference type="NCBI Taxonomy" id="422564"/>
    <lineage>
        <taxon>Eukaryota</taxon>
        <taxon>Viridiplantae</taxon>
        <taxon>Streptophyta</taxon>
        <taxon>Embryophyta</taxon>
        <taxon>Tracheophyta</taxon>
        <taxon>Spermatophyta</taxon>
        <taxon>Magnoliopsida</taxon>
        <taxon>Liliopsida</taxon>
        <taxon>Poales</taxon>
        <taxon>Poaceae</taxon>
        <taxon>PACMAD clade</taxon>
        <taxon>Panicoideae</taxon>
        <taxon>Andropogonodae</taxon>
        <taxon>Andropogoneae</taxon>
        <taxon>Saccharinae</taxon>
        <taxon>Miscanthus</taxon>
    </lineage>
</organism>
<dbReference type="PANTHER" id="PTHR46148:SF52">
    <property type="entry name" value="OS04G0603800 PROTEIN"/>
    <property type="match status" value="1"/>
</dbReference>
<dbReference type="PANTHER" id="PTHR46148">
    <property type="entry name" value="CHROMO DOMAIN-CONTAINING PROTEIN"/>
    <property type="match status" value="1"/>
</dbReference>
<dbReference type="InterPro" id="IPR021109">
    <property type="entry name" value="Peptidase_aspartic_dom_sf"/>
</dbReference>
<name>A0A811SEN7_9POAL</name>
<dbReference type="OrthoDB" id="691622at2759"/>
<proteinExistence type="predicted"/>
<dbReference type="InterPro" id="IPR005162">
    <property type="entry name" value="Retrotrans_gag_dom"/>
</dbReference>
<dbReference type="Gene3D" id="2.40.70.10">
    <property type="entry name" value="Acid Proteases"/>
    <property type="match status" value="1"/>
</dbReference>
<evidence type="ECO:0008006" key="6">
    <source>
        <dbReference type="Google" id="ProtNLM"/>
    </source>
</evidence>